<feature type="compositionally biased region" description="Polar residues" evidence="17">
    <location>
        <begin position="868"/>
        <end position="878"/>
    </location>
</feature>
<feature type="compositionally biased region" description="Polar residues" evidence="17">
    <location>
        <begin position="15"/>
        <end position="35"/>
    </location>
</feature>
<feature type="region of interest" description="Disordered" evidence="17">
    <location>
        <begin position="675"/>
        <end position="739"/>
    </location>
</feature>
<dbReference type="PROSITE" id="PS50157">
    <property type="entry name" value="ZINC_FINGER_C2H2_2"/>
    <property type="match status" value="1"/>
</dbReference>
<keyword evidence="3" id="KW-1017">Isopeptide bond</keyword>
<dbReference type="PROSITE" id="PS00028">
    <property type="entry name" value="ZINC_FINGER_C2H2_1"/>
    <property type="match status" value="1"/>
</dbReference>
<keyword evidence="11" id="KW-0238">DNA-binding</keyword>
<evidence type="ECO:0000256" key="2">
    <source>
        <dbReference type="ARBA" id="ARBA00006991"/>
    </source>
</evidence>
<feature type="compositionally biased region" description="Basic and acidic residues" evidence="17">
    <location>
        <begin position="569"/>
        <end position="580"/>
    </location>
</feature>
<evidence type="ECO:0000256" key="8">
    <source>
        <dbReference type="ARBA" id="ARBA00022843"/>
    </source>
</evidence>
<keyword evidence="13" id="KW-0539">Nucleus</keyword>
<keyword evidence="4" id="KW-0479">Metal-binding</keyword>
<dbReference type="SUPFAM" id="SSF57667">
    <property type="entry name" value="beta-beta-alpha zinc fingers"/>
    <property type="match status" value="1"/>
</dbReference>
<dbReference type="FunFam" id="3.30.160.60:FF:004065">
    <property type="match status" value="1"/>
</dbReference>
<keyword evidence="20" id="KW-1185">Reference proteome</keyword>
<name>A0AAU9ZZ13_PHORO</name>
<dbReference type="GO" id="GO:0005634">
    <property type="term" value="C:nucleus"/>
    <property type="evidence" value="ECO:0007669"/>
    <property type="project" value="UniProtKB-SubCell"/>
</dbReference>
<dbReference type="EMBL" id="CALSGD010001530">
    <property type="protein sequence ID" value="CAH6975348.1"/>
    <property type="molecule type" value="Genomic_DNA"/>
</dbReference>
<evidence type="ECO:0000313" key="20">
    <source>
        <dbReference type="Proteomes" id="UP001152836"/>
    </source>
</evidence>
<dbReference type="GO" id="GO:0006325">
    <property type="term" value="P:chromatin organization"/>
    <property type="evidence" value="ECO:0007669"/>
    <property type="project" value="UniProtKB-KW"/>
</dbReference>
<proteinExistence type="inferred from homology"/>
<feature type="compositionally biased region" description="Basic and acidic residues" evidence="17">
    <location>
        <begin position="592"/>
        <end position="608"/>
    </location>
</feature>
<comment type="similarity">
    <text evidence="2">Belongs to the krueppel C2H2-type zinc-finger protein family.</text>
</comment>
<organism evidence="19 20">
    <name type="scientific">Phodopus roborovskii</name>
    <name type="common">Roborovski's desert hamster</name>
    <name type="synonym">Cricetulus roborovskii</name>
    <dbReference type="NCBI Taxonomy" id="109678"/>
    <lineage>
        <taxon>Eukaryota</taxon>
        <taxon>Metazoa</taxon>
        <taxon>Chordata</taxon>
        <taxon>Craniata</taxon>
        <taxon>Vertebrata</taxon>
        <taxon>Euteleostomi</taxon>
        <taxon>Mammalia</taxon>
        <taxon>Eutheria</taxon>
        <taxon>Euarchontoglires</taxon>
        <taxon>Glires</taxon>
        <taxon>Rodentia</taxon>
        <taxon>Myomorpha</taxon>
        <taxon>Muroidea</taxon>
        <taxon>Cricetidae</taxon>
        <taxon>Cricetinae</taxon>
        <taxon>Phodopus</taxon>
    </lineage>
</organism>
<comment type="subcellular location">
    <subcellularLocation>
        <location evidence="1">Nucleus</location>
    </subcellularLocation>
</comment>
<evidence type="ECO:0000256" key="10">
    <source>
        <dbReference type="ARBA" id="ARBA00023015"/>
    </source>
</evidence>
<evidence type="ECO:0000256" key="5">
    <source>
        <dbReference type="ARBA" id="ARBA00022737"/>
    </source>
</evidence>
<feature type="region of interest" description="Disordered" evidence="17">
    <location>
        <begin position="379"/>
        <end position="413"/>
    </location>
</feature>
<gene>
    <name evidence="19" type="primary">Zfp518b</name>
    <name evidence="19" type="ORF">PHOROB_LOCUS13313</name>
</gene>
<keyword evidence="12" id="KW-0804">Transcription</keyword>
<keyword evidence="10" id="KW-0805">Transcription regulation</keyword>
<dbReference type="InterPro" id="IPR013087">
    <property type="entry name" value="Znf_C2H2_type"/>
</dbReference>
<feature type="domain" description="C2H2-type" evidence="18">
    <location>
        <begin position="169"/>
        <end position="196"/>
    </location>
</feature>
<evidence type="ECO:0000256" key="1">
    <source>
        <dbReference type="ARBA" id="ARBA00004123"/>
    </source>
</evidence>
<dbReference type="GO" id="GO:0008270">
    <property type="term" value="F:zinc ion binding"/>
    <property type="evidence" value="ECO:0007669"/>
    <property type="project" value="UniProtKB-KW"/>
</dbReference>
<evidence type="ECO:0000256" key="13">
    <source>
        <dbReference type="ARBA" id="ARBA00023242"/>
    </source>
</evidence>
<dbReference type="PANTHER" id="PTHR24392">
    <property type="entry name" value="ZINC FINGER PROTEIN"/>
    <property type="match status" value="1"/>
</dbReference>
<dbReference type="Gene3D" id="3.30.160.60">
    <property type="entry name" value="Classic Zinc Finger"/>
    <property type="match status" value="1"/>
</dbReference>
<keyword evidence="7" id="KW-0862">Zinc</keyword>
<dbReference type="Proteomes" id="UP001152836">
    <property type="component" value="Unassembled WGS sequence"/>
</dbReference>
<evidence type="ECO:0000256" key="9">
    <source>
        <dbReference type="ARBA" id="ARBA00022853"/>
    </source>
</evidence>
<feature type="region of interest" description="Disordered" evidence="17">
    <location>
        <begin position="15"/>
        <end position="37"/>
    </location>
</feature>
<sequence length="1078" mass="119139">MQIKMKDIGEQLYTTQVNGGPSSLTMSPKQPNCNRATRPDRQEAQTLLYQGSEAEAAIMTIATCVQCKSVHKIPPQDLRKGPGQSQKEDAYVCFKCSLRPVPAQLHFVNGNPGAVHVRNEMEAISSPVNNKFKVRNFKPGKYYCDKCRFSTKDPLQYRKHTLQHEEIKFLCSHCSYISYTKGEFQRHLVKHTGIFPYQCEYCEYGAIRNDYIVKHRRRVHERAGAKRPFKTVAKLEPKRTAAVSKQSMELSKAPSPRAAFQNKVSDQLSRFSVHANRDKTHSLMSLPELKKYQKDVVCIPNKMALCEPSEVSLLGNKSVEVEVLSPSKEPVQPGMPLTVVAPSELVVPTNCLAQLIDVKVVNGTQQLVLKLFPLEENSRLETGRGDGGTSEWMTPEKGSGGQKKTLSPEAAEGNTGEFVGIDRLHSLVQKQLKNVKWMKSCNFLMPNSGVHSHQESFRGSDAIKDLQKTHSLCPPQALPSVALKSHPPASVQNSISCGPGTPANPLSKSAVSFAEDGRAPHCDSQQPLPLASLPAKVAFSGEKDLLPIGENDLEARNRISCTETMVSADRKLEDKQRENKAVGNTGQLSSAQKKDYLHINLTGEEKLRSQQPGDHPVQPKNSEKTFEGPVISSVFSLSSGSENVPEGIKWNSSTTKIKSIELLRRKIAQLIESCGKPSSLSSSGAQRRSIGQAPKLTSKATPKGIQEMSESLPSPGPGPSSGPSVGPLQTPQNEGSVTSNGQLAEQMCSKFVSIDDGNVESRVTRKTPVATPVLIPKGAVLRVLNSSEDAHIIEATCDTAVSIPCSEAQLAEPLPFCPMKQTGSGSQPLMCRRGPADMSPNLEASLRPKSKKEDTVYSTTLKKIVPVYSTQPGNNDSSRPGRPISRNLAIGKNKTKQVSSAKKKNKMQADLCRSFKDPPFFQVARQLRLIAARPDQLIKCPRRNQPVIVLNHPDVDSPEVTNVMKVINKYKGNVLKVVLSERTRCQLGVRRHHMRLTYQNSEEANHMKRQMMLKMKLKKVHKNNYQVVGSLPDDPAQCVFKCWFCGRLYEDQEEWMSHGQRHLIEATRDWDVLSSKGK</sequence>
<feature type="region of interest" description="Disordered" evidence="17">
    <location>
        <begin position="569"/>
        <end position="626"/>
    </location>
</feature>
<evidence type="ECO:0000256" key="16">
    <source>
        <dbReference type="PROSITE-ProRule" id="PRU00042"/>
    </source>
</evidence>
<keyword evidence="8" id="KW-0832">Ubl conjugation</keyword>
<evidence type="ECO:0000256" key="3">
    <source>
        <dbReference type="ARBA" id="ARBA00022499"/>
    </source>
</evidence>
<evidence type="ECO:0000256" key="7">
    <source>
        <dbReference type="ARBA" id="ARBA00022833"/>
    </source>
</evidence>
<feature type="compositionally biased region" description="Polar residues" evidence="17">
    <location>
        <begin position="729"/>
        <end position="739"/>
    </location>
</feature>
<dbReference type="InterPro" id="IPR036236">
    <property type="entry name" value="Znf_C2H2_sf"/>
</dbReference>
<reference evidence="19" key="1">
    <citation type="submission" date="2022-06" db="EMBL/GenBank/DDBJ databases">
        <authorList>
            <person name="Andreotti S."/>
            <person name="Wyler E."/>
        </authorList>
    </citation>
    <scope>NUCLEOTIDE SEQUENCE</scope>
</reference>
<evidence type="ECO:0000256" key="6">
    <source>
        <dbReference type="ARBA" id="ARBA00022771"/>
    </source>
</evidence>
<dbReference type="AlphaFoldDB" id="A0AAU9ZZ13"/>
<evidence type="ECO:0000256" key="15">
    <source>
        <dbReference type="ARBA" id="ARBA00069540"/>
    </source>
</evidence>
<protein>
    <recommendedName>
        <fullName evidence="15">Zinc finger protein 518B</fullName>
    </recommendedName>
</protein>
<evidence type="ECO:0000256" key="14">
    <source>
        <dbReference type="ARBA" id="ARBA00054986"/>
    </source>
</evidence>
<dbReference type="PANTHER" id="PTHR24392:SF41">
    <property type="entry name" value="ZINC FINGER PROTEIN 518B"/>
    <property type="match status" value="1"/>
</dbReference>
<feature type="region of interest" description="Disordered" evidence="17">
    <location>
        <begin position="868"/>
        <end position="904"/>
    </location>
</feature>
<feature type="compositionally biased region" description="Polar residues" evidence="17">
    <location>
        <begin position="582"/>
        <end position="591"/>
    </location>
</feature>
<evidence type="ECO:0000256" key="17">
    <source>
        <dbReference type="SAM" id="MobiDB-lite"/>
    </source>
</evidence>
<dbReference type="GO" id="GO:0003677">
    <property type="term" value="F:DNA binding"/>
    <property type="evidence" value="ECO:0007669"/>
    <property type="project" value="UniProtKB-KW"/>
</dbReference>
<evidence type="ECO:0000313" key="19">
    <source>
        <dbReference type="EMBL" id="CAH6975348.1"/>
    </source>
</evidence>
<evidence type="ECO:0000256" key="12">
    <source>
        <dbReference type="ARBA" id="ARBA00023163"/>
    </source>
</evidence>
<keyword evidence="5" id="KW-0677">Repeat</keyword>
<keyword evidence="9" id="KW-0156">Chromatin regulator</keyword>
<dbReference type="SMART" id="SM00355">
    <property type="entry name" value="ZnF_C2H2"/>
    <property type="match status" value="4"/>
</dbReference>
<accession>A0AAU9ZZ13</accession>
<comment type="function">
    <text evidence="14">Through its association with the EHMT1-EHMT2/G9A and PRC2/EED-EZH2 histone methyltransferase complexes may function in gene silencing, regulating repressive post-translational methylation of histone tails at promoters of target genes.</text>
</comment>
<evidence type="ECO:0000256" key="11">
    <source>
        <dbReference type="ARBA" id="ARBA00023125"/>
    </source>
</evidence>
<keyword evidence="6 16" id="KW-0863">Zinc-finger</keyword>
<evidence type="ECO:0000259" key="18">
    <source>
        <dbReference type="PROSITE" id="PS50157"/>
    </source>
</evidence>
<evidence type="ECO:0000256" key="4">
    <source>
        <dbReference type="ARBA" id="ARBA00022723"/>
    </source>
</evidence>
<comment type="caution">
    <text evidence="19">The sequence shown here is derived from an EMBL/GenBank/DDBJ whole genome shotgun (WGS) entry which is preliminary data.</text>
</comment>